<dbReference type="Proteomes" id="UP000250163">
    <property type="component" value="Chromosome MORIYA"/>
</dbReference>
<dbReference type="AlphaFoldDB" id="A0A330LPV8"/>
<evidence type="ECO:0000313" key="2">
    <source>
        <dbReference type="Proteomes" id="UP000250163"/>
    </source>
</evidence>
<dbReference type="InterPro" id="IPR011990">
    <property type="entry name" value="TPR-like_helical_dom_sf"/>
</dbReference>
<accession>A0A330LPV8</accession>
<evidence type="ECO:0008006" key="3">
    <source>
        <dbReference type="Google" id="ProtNLM"/>
    </source>
</evidence>
<dbReference type="EMBL" id="LS483250">
    <property type="protein sequence ID" value="SQD78031.1"/>
    <property type="molecule type" value="Genomic_DNA"/>
</dbReference>
<dbReference type="Gene3D" id="1.25.40.10">
    <property type="entry name" value="Tetratricopeptide repeat domain"/>
    <property type="match status" value="1"/>
</dbReference>
<organism evidence="1 2">
    <name type="scientific">Moritella yayanosii</name>
    <dbReference type="NCBI Taxonomy" id="69539"/>
    <lineage>
        <taxon>Bacteria</taxon>
        <taxon>Pseudomonadati</taxon>
        <taxon>Pseudomonadota</taxon>
        <taxon>Gammaproteobacteria</taxon>
        <taxon>Alteromonadales</taxon>
        <taxon>Moritellaceae</taxon>
        <taxon>Moritella</taxon>
    </lineage>
</organism>
<name>A0A330LPV8_9GAMM</name>
<evidence type="ECO:0000313" key="1">
    <source>
        <dbReference type="EMBL" id="SQD78031.1"/>
    </source>
</evidence>
<reference evidence="2" key="1">
    <citation type="submission" date="2018-05" db="EMBL/GenBank/DDBJ databases">
        <authorList>
            <person name="Cea G.-C."/>
            <person name="William W."/>
        </authorList>
    </citation>
    <scope>NUCLEOTIDE SEQUENCE [LARGE SCALE GENOMIC DNA]</scope>
    <source>
        <strain evidence="2">DB21MT 5</strain>
    </source>
</reference>
<proteinExistence type="predicted"/>
<keyword evidence="2" id="KW-1185">Reference proteome</keyword>
<dbReference type="SUPFAM" id="SSF48452">
    <property type="entry name" value="TPR-like"/>
    <property type="match status" value="1"/>
</dbReference>
<gene>
    <name evidence="1" type="ORF">MORIYA_1553</name>
</gene>
<dbReference type="KEGG" id="mya:MORIYA_1553"/>
<sequence length="146" mass="16950">MGVVMQKWKVLLENGHSCFSSKFWQDAEVCYQHAVAQIKLEWEDKPENEELLMAWISAQHNLAAVYEEQGHHYTALRYLTMPHQWMMSLLRGEKASYALKALATQAVKVTLMPLLDFSHRHPICDSCFDALQVSPEWLEDPHPTMH</sequence>
<protein>
    <recommendedName>
        <fullName evidence="3">TPR repeat protein</fullName>
    </recommendedName>
</protein>